<sequence length="63" mass="7109">MNVKPHQMPRSILKLEALIRNLPPNFHRAGFSLEVPPCSSCDAQQKNSGCPLFALSFNYIHPF</sequence>
<gene>
    <name evidence="1" type="ORF">D9X91_03950</name>
</gene>
<evidence type="ECO:0000313" key="2">
    <source>
        <dbReference type="Proteomes" id="UP000276770"/>
    </source>
</evidence>
<dbReference type="AlphaFoldDB" id="A0A3L7K3A8"/>
<dbReference type="EMBL" id="RCVZ01000002">
    <property type="protein sequence ID" value="RLQ97310.1"/>
    <property type="molecule type" value="Genomic_DNA"/>
</dbReference>
<dbReference type="Proteomes" id="UP000276770">
    <property type="component" value="Unassembled WGS sequence"/>
</dbReference>
<protein>
    <submittedName>
        <fullName evidence="1">Uncharacterized protein</fullName>
    </submittedName>
</protein>
<organism evidence="1 2">
    <name type="scientific">Falsibacillus albus</name>
    <dbReference type="NCBI Taxonomy" id="2478915"/>
    <lineage>
        <taxon>Bacteria</taxon>
        <taxon>Bacillati</taxon>
        <taxon>Bacillota</taxon>
        <taxon>Bacilli</taxon>
        <taxon>Bacillales</taxon>
        <taxon>Bacillaceae</taxon>
        <taxon>Falsibacillus</taxon>
    </lineage>
</organism>
<comment type="caution">
    <text evidence="1">The sequence shown here is derived from an EMBL/GenBank/DDBJ whole genome shotgun (WGS) entry which is preliminary data.</text>
</comment>
<evidence type="ECO:0000313" key="1">
    <source>
        <dbReference type="EMBL" id="RLQ97310.1"/>
    </source>
</evidence>
<proteinExistence type="predicted"/>
<keyword evidence="2" id="KW-1185">Reference proteome</keyword>
<name>A0A3L7K3A8_9BACI</name>
<reference evidence="1 2" key="1">
    <citation type="submission" date="2018-10" db="EMBL/GenBank/DDBJ databases">
        <title>Falsibacillus sp. genome draft.</title>
        <authorList>
            <person name="Shi S."/>
        </authorList>
    </citation>
    <scope>NUCLEOTIDE SEQUENCE [LARGE SCALE GENOMIC DNA]</scope>
    <source>
        <strain evidence="1 2">GY 10110</strain>
    </source>
</reference>
<accession>A0A3L7K3A8</accession>